<name>A0A5N5L6M9_9ROSI</name>
<keyword evidence="3" id="KW-1185">Reference proteome</keyword>
<comment type="caution">
    <text evidence="2">The sequence shown here is derived from an EMBL/GenBank/DDBJ whole genome shotgun (WGS) entry which is preliminary data.</text>
</comment>
<keyword evidence="1" id="KW-0472">Membrane</keyword>
<evidence type="ECO:0000313" key="2">
    <source>
        <dbReference type="EMBL" id="KAB5538342.1"/>
    </source>
</evidence>
<gene>
    <name evidence="2" type="ORF">DKX38_015875</name>
</gene>
<organism evidence="2 3">
    <name type="scientific">Salix brachista</name>
    <dbReference type="NCBI Taxonomy" id="2182728"/>
    <lineage>
        <taxon>Eukaryota</taxon>
        <taxon>Viridiplantae</taxon>
        <taxon>Streptophyta</taxon>
        <taxon>Embryophyta</taxon>
        <taxon>Tracheophyta</taxon>
        <taxon>Spermatophyta</taxon>
        <taxon>Magnoliopsida</taxon>
        <taxon>eudicotyledons</taxon>
        <taxon>Gunneridae</taxon>
        <taxon>Pentapetalae</taxon>
        <taxon>rosids</taxon>
        <taxon>fabids</taxon>
        <taxon>Malpighiales</taxon>
        <taxon>Salicaceae</taxon>
        <taxon>Saliceae</taxon>
        <taxon>Salix</taxon>
    </lineage>
</organism>
<evidence type="ECO:0000313" key="3">
    <source>
        <dbReference type="Proteomes" id="UP000326939"/>
    </source>
</evidence>
<reference evidence="3" key="1">
    <citation type="journal article" date="2019" name="Gigascience">
        <title>De novo genome assembly of the endangered Acer yangbiense, a plant species with extremely small populations endemic to Yunnan Province, China.</title>
        <authorList>
            <person name="Yang J."/>
            <person name="Wariss H.M."/>
            <person name="Tao L."/>
            <person name="Zhang R."/>
            <person name="Yun Q."/>
            <person name="Hollingsworth P."/>
            <person name="Dao Z."/>
            <person name="Luo G."/>
            <person name="Guo H."/>
            <person name="Ma Y."/>
            <person name="Sun W."/>
        </authorList>
    </citation>
    <scope>NUCLEOTIDE SEQUENCE [LARGE SCALE GENOMIC DNA]</scope>
    <source>
        <strain evidence="3">cv. br00</strain>
    </source>
</reference>
<evidence type="ECO:0000256" key="1">
    <source>
        <dbReference type="SAM" id="Phobius"/>
    </source>
</evidence>
<dbReference type="InterPro" id="IPR021899">
    <property type="entry name" value="DUF3511"/>
</dbReference>
<dbReference type="PANTHER" id="PTHR33193">
    <property type="entry name" value="DOMAIN PROTEIN, PUTATIVE (DUF3511)-RELATED"/>
    <property type="match status" value="1"/>
</dbReference>
<keyword evidence="1" id="KW-1133">Transmembrane helix</keyword>
<keyword evidence="1" id="KW-0812">Transmembrane</keyword>
<dbReference type="Proteomes" id="UP000326939">
    <property type="component" value="Chromosome 10"/>
</dbReference>
<dbReference type="Pfam" id="PF12023">
    <property type="entry name" value="DUF3511"/>
    <property type="match status" value="1"/>
</dbReference>
<dbReference type="AlphaFoldDB" id="A0A5N5L6M9"/>
<dbReference type="EMBL" id="VDCV01000010">
    <property type="protein sequence ID" value="KAB5538342.1"/>
    <property type="molecule type" value="Genomic_DNA"/>
</dbReference>
<feature type="transmembrane region" description="Helical" evidence="1">
    <location>
        <begin position="102"/>
        <end position="119"/>
    </location>
</feature>
<accession>A0A5N5L6M9</accession>
<proteinExistence type="predicted"/>
<protein>
    <submittedName>
        <fullName evidence="2">Uncharacterized protein</fullName>
    </submittedName>
</protein>
<sequence>MENHFQASNVSNQIYGNGGDWKLEKRGRHHIPQSCMLSSSPVPPVSSWNVHSDHSIYRSKRIFNDSAEARRQKRVIKYKAYAVEGKMKTSFRSGLRWVKDKFLLVLMMILMRSLDMYAYNFSMLDRQERQPLL</sequence>
<dbReference type="PANTHER" id="PTHR33193:SF13">
    <property type="entry name" value="EXPRESSED PROTEIN"/>
    <property type="match status" value="1"/>
</dbReference>